<dbReference type="AlphaFoldDB" id="A0A2T6ZDT4"/>
<dbReference type="STRING" id="42251.A0A2T6ZDT4"/>
<evidence type="ECO:0000256" key="3">
    <source>
        <dbReference type="SAM" id="MobiDB-lite"/>
    </source>
</evidence>
<evidence type="ECO:0000313" key="6">
    <source>
        <dbReference type="Proteomes" id="UP000244722"/>
    </source>
</evidence>
<gene>
    <name evidence="5" type="ORF">B9Z19DRAFT_1003597</name>
</gene>
<dbReference type="Pfam" id="PF01883">
    <property type="entry name" value="FeS_assembly_P"/>
    <property type="match status" value="1"/>
</dbReference>
<sequence length="192" mass="21024">MDGKNANPTILNASDLPTRRQVQRKKVASPLTSGLVPAYAQDPFASHKVEFSDSDESEDDSVVEPIDEQEIYDLIATIADPEHPLTLGELAVVNLQHIKVIDDPSAIISNVLVELTPTINHCSLATVIGLGVRVRLEQALPPRFRLDVRIREGTHATGEQVNKQLNDKERVASALENETLMGVVGKMLETCK</sequence>
<dbReference type="InterPro" id="IPR034904">
    <property type="entry name" value="FSCA_dom_sf"/>
</dbReference>
<dbReference type="GO" id="GO:0007059">
    <property type="term" value="P:chromosome segregation"/>
    <property type="evidence" value="ECO:0007669"/>
    <property type="project" value="UniProtKB-KW"/>
</dbReference>
<dbReference type="SUPFAM" id="SSF117916">
    <property type="entry name" value="Fe-S cluster assembly (FSCA) domain-like"/>
    <property type="match status" value="1"/>
</dbReference>
<dbReference type="PANTHER" id="PTHR12377">
    <property type="entry name" value="CYTOSOLIC IRON-SULFUR ASSEMBLY COMPONENT 2B-RELATED"/>
    <property type="match status" value="1"/>
</dbReference>
<dbReference type="GO" id="GO:0051604">
    <property type="term" value="P:protein maturation"/>
    <property type="evidence" value="ECO:0007669"/>
    <property type="project" value="InterPro"/>
</dbReference>
<evidence type="ECO:0000256" key="2">
    <source>
        <dbReference type="ARBA" id="ARBA00022829"/>
    </source>
</evidence>
<dbReference type="Proteomes" id="UP000244722">
    <property type="component" value="Unassembled WGS sequence"/>
</dbReference>
<name>A0A2T6ZDT4_TUBBO</name>
<dbReference type="InterPro" id="IPR002744">
    <property type="entry name" value="MIP18-like"/>
</dbReference>
<reference evidence="5 6" key="1">
    <citation type="submission" date="2017-04" db="EMBL/GenBank/DDBJ databases">
        <title>Draft genome sequence of Tuber borchii Vittad., a whitish edible truffle.</title>
        <authorList>
            <consortium name="DOE Joint Genome Institute"/>
            <person name="Murat C."/>
            <person name="Kuo A."/>
            <person name="Barry K.W."/>
            <person name="Clum A."/>
            <person name="Dockter R.B."/>
            <person name="Fauchery L."/>
            <person name="Iotti M."/>
            <person name="Kohler A."/>
            <person name="Labutti K."/>
            <person name="Lindquist E.A."/>
            <person name="Lipzen A."/>
            <person name="Ohm R.A."/>
            <person name="Wang M."/>
            <person name="Grigoriev I.V."/>
            <person name="Zambonelli A."/>
            <person name="Martin F.M."/>
        </authorList>
    </citation>
    <scope>NUCLEOTIDE SEQUENCE [LARGE SCALE GENOMIC DNA]</scope>
    <source>
        <strain evidence="5 6">Tbo3840</strain>
    </source>
</reference>
<proteinExistence type="inferred from homology"/>
<feature type="compositionally biased region" description="Polar residues" evidence="3">
    <location>
        <begin position="1"/>
        <end position="12"/>
    </location>
</feature>
<keyword evidence="6" id="KW-1185">Reference proteome</keyword>
<comment type="similarity">
    <text evidence="1">Belongs to the MIP18 family.</text>
</comment>
<evidence type="ECO:0000256" key="1">
    <source>
        <dbReference type="ARBA" id="ARBA00010381"/>
    </source>
</evidence>
<feature type="region of interest" description="Disordered" evidence="3">
    <location>
        <begin position="1"/>
        <end position="21"/>
    </location>
</feature>
<dbReference type="OrthoDB" id="2746at2759"/>
<evidence type="ECO:0000313" key="5">
    <source>
        <dbReference type="EMBL" id="PUU73658.1"/>
    </source>
</evidence>
<keyword evidence="2" id="KW-0159">Chromosome partition</keyword>
<evidence type="ECO:0000259" key="4">
    <source>
        <dbReference type="Pfam" id="PF01883"/>
    </source>
</evidence>
<feature type="domain" description="MIP18 family-like" evidence="4">
    <location>
        <begin position="68"/>
        <end position="142"/>
    </location>
</feature>
<accession>A0A2T6ZDT4</accession>
<comment type="caution">
    <text evidence="5">The sequence shown here is derived from an EMBL/GenBank/DDBJ whole genome shotgun (WGS) entry which is preliminary data.</text>
</comment>
<dbReference type="Gene3D" id="3.30.300.130">
    <property type="entry name" value="Fe-S cluster assembly (FSCA)"/>
    <property type="match status" value="1"/>
</dbReference>
<organism evidence="5 6">
    <name type="scientific">Tuber borchii</name>
    <name type="common">White truffle</name>
    <dbReference type="NCBI Taxonomy" id="42251"/>
    <lineage>
        <taxon>Eukaryota</taxon>
        <taxon>Fungi</taxon>
        <taxon>Dikarya</taxon>
        <taxon>Ascomycota</taxon>
        <taxon>Pezizomycotina</taxon>
        <taxon>Pezizomycetes</taxon>
        <taxon>Pezizales</taxon>
        <taxon>Tuberaceae</taxon>
        <taxon>Tuber</taxon>
    </lineage>
</organism>
<protein>
    <recommendedName>
        <fullName evidence="4">MIP18 family-like domain-containing protein</fullName>
    </recommendedName>
</protein>
<dbReference type="FunFam" id="3.30.300.130:FF:000004">
    <property type="entry name" value="cytosolic iron-sulfur assembly component 2A"/>
    <property type="match status" value="1"/>
</dbReference>
<dbReference type="EMBL" id="NESQ01000357">
    <property type="protein sequence ID" value="PUU73658.1"/>
    <property type="molecule type" value="Genomic_DNA"/>
</dbReference>
<dbReference type="PANTHER" id="PTHR12377:SF0">
    <property type="entry name" value="CYTOSOLIC IRON-SULFUR ASSEMBLY COMPONENT 2B"/>
    <property type="match status" value="1"/>
</dbReference>
<dbReference type="InterPro" id="IPR039796">
    <property type="entry name" value="MIP18"/>
</dbReference>
<dbReference type="Gene3D" id="6.10.250.1280">
    <property type="match status" value="1"/>
</dbReference>